<feature type="compositionally biased region" description="Pro residues" evidence="1">
    <location>
        <begin position="685"/>
        <end position="701"/>
    </location>
</feature>
<dbReference type="EMBL" id="MU001641">
    <property type="protein sequence ID" value="KAF2479593.1"/>
    <property type="molecule type" value="Genomic_DNA"/>
</dbReference>
<proteinExistence type="predicted"/>
<feature type="compositionally biased region" description="Low complexity" evidence="1">
    <location>
        <begin position="26"/>
        <end position="49"/>
    </location>
</feature>
<feature type="compositionally biased region" description="Polar residues" evidence="1">
    <location>
        <begin position="749"/>
        <end position="763"/>
    </location>
</feature>
<keyword evidence="3" id="KW-1185">Reference proteome</keyword>
<feature type="region of interest" description="Disordered" evidence="1">
    <location>
        <begin position="821"/>
        <end position="845"/>
    </location>
</feature>
<feature type="region of interest" description="Disordered" evidence="1">
    <location>
        <begin position="305"/>
        <end position="325"/>
    </location>
</feature>
<feature type="region of interest" description="Disordered" evidence="1">
    <location>
        <begin position="747"/>
        <end position="766"/>
    </location>
</feature>
<evidence type="ECO:0000256" key="1">
    <source>
        <dbReference type="SAM" id="MobiDB-lite"/>
    </source>
</evidence>
<feature type="region of interest" description="Disordered" evidence="1">
    <location>
        <begin position="529"/>
        <end position="615"/>
    </location>
</feature>
<reference evidence="2" key="1">
    <citation type="journal article" date="2020" name="Stud. Mycol.">
        <title>101 Dothideomycetes genomes: a test case for predicting lifestyles and emergence of pathogens.</title>
        <authorList>
            <person name="Haridas S."/>
            <person name="Albert R."/>
            <person name="Binder M."/>
            <person name="Bloem J."/>
            <person name="Labutti K."/>
            <person name="Salamov A."/>
            <person name="Andreopoulos B."/>
            <person name="Baker S."/>
            <person name="Barry K."/>
            <person name="Bills G."/>
            <person name="Bluhm B."/>
            <person name="Cannon C."/>
            <person name="Castanera R."/>
            <person name="Culley D."/>
            <person name="Daum C."/>
            <person name="Ezra D."/>
            <person name="Gonzalez J."/>
            <person name="Henrissat B."/>
            <person name="Kuo A."/>
            <person name="Liang C."/>
            <person name="Lipzen A."/>
            <person name="Lutzoni F."/>
            <person name="Magnuson J."/>
            <person name="Mondo S."/>
            <person name="Nolan M."/>
            <person name="Ohm R."/>
            <person name="Pangilinan J."/>
            <person name="Park H.-J."/>
            <person name="Ramirez L."/>
            <person name="Alfaro M."/>
            <person name="Sun H."/>
            <person name="Tritt A."/>
            <person name="Yoshinaga Y."/>
            <person name="Zwiers L.-H."/>
            <person name="Turgeon B."/>
            <person name="Goodwin S."/>
            <person name="Spatafora J."/>
            <person name="Crous P."/>
            <person name="Grigoriev I."/>
        </authorList>
    </citation>
    <scope>NUCLEOTIDE SEQUENCE</scope>
    <source>
        <strain evidence="2">CBS 113389</strain>
    </source>
</reference>
<feature type="compositionally biased region" description="Low complexity" evidence="1">
    <location>
        <begin position="660"/>
        <end position="676"/>
    </location>
</feature>
<dbReference type="AlphaFoldDB" id="A0A6A6PJ91"/>
<dbReference type="GeneID" id="54478691"/>
<protein>
    <submittedName>
        <fullName evidence="2">Uncharacterized protein</fullName>
    </submittedName>
</protein>
<dbReference type="OrthoDB" id="3832538at2759"/>
<organism evidence="2 3">
    <name type="scientific">Neohortaea acidophila</name>
    <dbReference type="NCBI Taxonomy" id="245834"/>
    <lineage>
        <taxon>Eukaryota</taxon>
        <taxon>Fungi</taxon>
        <taxon>Dikarya</taxon>
        <taxon>Ascomycota</taxon>
        <taxon>Pezizomycotina</taxon>
        <taxon>Dothideomycetes</taxon>
        <taxon>Dothideomycetidae</taxon>
        <taxon>Mycosphaerellales</taxon>
        <taxon>Teratosphaeriaceae</taxon>
        <taxon>Neohortaea</taxon>
    </lineage>
</organism>
<evidence type="ECO:0000313" key="2">
    <source>
        <dbReference type="EMBL" id="KAF2479593.1"/>
    </source>
</evidence>
<name>A0A6A6PJ91_9PEZI</name>
<accession>A0A6A6PJ91</accession>
<dbReference type="Proteomes" id="UP000799767">
    <property type="component" value="Unassembled WGS sequence"/>
</dbReference>
<feature type="region of interest" description="Disordered" evidence="1">
    <location>
        <begin position="1"/>
        <end position="51"/>
    </location>
</feature>
<feature type="compositionally biased region" description="Pro residues" evidence="1">
    <location>
        <begin position="312"/>
        <end position="324"/>
    </location>
</feature>
<sequence>MQSPVHDRRRPTIALVEDTPPPTPTSPRTTTSSGPHDSSATSSAAASPSFRLSERALSPARMAFSAGPLYTNAIMGQAPSAVEREHARIASSSIFRQDCIQIHEELDHAGCEDSESLHYEDASQVPYTGDEEGWRARRNRLLGLPYVDGTHDLSFFLKTTGPTAPPRQPGRMGAPHALEEKNKVVRFWNFKRKRGRGKPRDIPYDAGGLLAKEPPFKQKVSSKGIRYLALDMKNVKPLYAKGMKKRPRVMDSQVPVVVERQGNDQSGVEHKPVIKRRPLARPSTPANELERVLSPAREMAVAVGGGRTTPVPIRPPASSPPTPEPLSAISVTRSFMTDLGGSSPKQSFDTGILFESTHPFMSTSRSLPMLNTEATEEQLSEPAAAGQEEDHGPKQHLPRRFPSQPLLNRKESMAGPANPRSVSHSPGLPARSPLRLARGATNTRDREPSQSTVKASTKRAPSIESNFSSRMQPALLRATVVTECTGPIKRPKSPMPSGSASSPCRKERMRAPKLLDRPAAASRAIDAVVNDDNPPAPRQRLRKVRPHIQVPDGKRANPLTTRTSSSASSDASWKKVTEFTRVPVPHVSSEDGRSNGEKAVNSPVSPVSSRDSRNDAMTLSPVMLVAEEIPLSKPRSGNSKASGKYAPRPRSASVPRSQRQSRPGTRTPSRPSTPTEGSHRKQHTPPMPLPPPMKALPPTPAVPTMNNAARQSEMAGLSTRRQQHPLVPLYSKAPEIASSRYAERAPHVVSQTQRTPLTSTFPSPSGGLDTRVDALERKNALLLAALNAMVMTNGRLNSSTVADVMPRRPMVWQDRIARRNAASKGGHGGEAFDMYLNSRQNSRHR</sequence>
<dbReference type="RefSeq" id="XP_033586163.1">
    <property type="nucleotide sequence ID" value="XM_033737689.1"/>
</dbReference>
<feature type="region of interest" description="Disordered" evidence="1">
    <location>
        <begin position="629"/>
        <end position="724"/>
    </location>
</feature>
<feature type="region of interest" description="Disordered" evidence="1">
    <location>
        <begin position="371"/>
        <end position="465"/>
    </location>
</feature>
<evidence type="ECO:0000313" key="3">
    <source>
        <dbReference type="Proteomes" id="UP000799767"/>
    </source>
</evidence>
<gene>
    <name evidence="2" type="ORF">BDY17DRAFT_327547</name>
</gene>